<name>W2CK29_9BACT</name>
<evidence type="ECO:0000313" key="4">
    <source>
        <dbReference type="Proteomes" id="UP000034982"/>
    </source>
</evidence>
<dbReference type="Proteomes" id="UP000034982">
    <property type="component" value="Unassembled WGS sequence"/>
</dbReference>
<feature type="region of interest" description="Disordered" evidence="1">
    <location>
        <begin position="44"/>
        <end position="81"/>
    </location>
</feature>
<evidence type="ECO:0000256" key="1">
    <source>
        <dbReference type="SAM" id="MobiDB-lite"/>
    </source>
</evidence>
<comment type="caution">
    <text evidence="3">The sequence shown here is derived from an EMBL/GenBank/DDBJ whole genome shotgun (WGS) entry which is preliminary data.</text>
</comment>
<organism evidence="3 4">
    <name type="scientific">Tannerella sp. oral taxon BU063 isolate Cell 1/3</name>
    <dbReference type="NCBI Taxonomy" id="1411022"/>
    <lineage>
        <taxon>Bacteria</taxon>
        <taxon>Pseudomonadati</taxon>
        <taxon>Bacteroidota</taxon>
        <taxon>Bacteroidia</taxon>
        <taxon>Bacteroidales</taxon>
        <taxon>Tannerellaceae</taxon>
        <taxon>Tannerella</taxon>
    </lineage>
</organism>
<keyword evidence="2" id="KW-0732">Signal</keyword>
<gene>
    <name evidence="3" type="ORF">T230_10500</name>
</gene>
<dbReference type="PATRIC" id="fig|1411022.3.peg.1208"/>
<dbReference type="EMBL" id="AYYE01001134">
    <property type="protein sequence ID" value="ETK06807.1"/>
    <property type="molecule type" value="Genomic_DNA"/>
</dbReference>
<protein>
    <submittedName>
        <fullName evidence="3">Uncharacterized protein</fullName>
    </submittedName>
</protein>
<feature type="compositionally biased region" description="Polar residues" evidence="1">
    <location>
        <begin position="50"/>
        <end position="71"/>
    </location>
</feature>
<feature type="chain" id="PRO_5004813699" evidence="2">
    <location>
        <begin position="29"/>
        <end position="281"/>
    </location>
</feature>
<proteinExistence type="predicted"/>
<accession>W2CK29</accession>
<dbReference type="AlphaFoldDB" id="W2CK29"/>
<sequence length="281" mass="33061">MKTKTRNTRARLLTVAAGLILLTAEAGAQDLNNDARIRARMERAMRRDSVAQSAEPTHTSQPTVRQRTATPDTLRAEPGDLNARLLERMERRARRDTTLERPAATDLSTPIILPTEPLTMSDRALYWSRYWRSATGRIPSYFTFNDTIIVNPLFMPVLFKKKNLDNARRIVFYRPMDLNDRPWERPLYRPIHPFERAENRIIIQDYAYRYVRHYHPNYFRHSADDLPVERTLRMRMNGNVQVPVYHVERSANDYDAPPKFIPDRRYWTSSLESSLRFSPNL</sequence>
<reference evidence="3 4" key="1">
    <citation type="submission" date="2013-11" db="EMBL/GenBank/DDBJ databases">
        <title>Single cell genomics of uncultured Tannerella BU063 (oral taxon 286).</title>
        <authorList>
            <person name="Beall C.J."/>
            <person name="Campbell A.G."/>
            <person name="Griffen A.L."/>
            <person name="Podar M."/>
            <person name="Leys E.J."/>
        </authorList>
    </citation>
    <scope>NUCLEOTIDE SEQUENCE [LARGE SCALE GENOMIC DNA]</scope>
    <source>
        <strain evidence="3">Cell 1/3</strain>
    </source>
</reference>
<feature type="signal peptide" evidence="2">
    <location>
        <begin position="1"/>
        <end position="28"/>
    </location>
</feature>
<evidence type="ECO:0000256" key="2">
    <source>
        <dbReference type="SAM" id="SignalP"/>
    </source>
</evidence>
<evidence type="ECO:0000313" key="3">
    <source>
        <dbReference type="EMBL" id="ETK06807.1"/>
    </source>
</evidence>